<dbReference type="InterPro" id="IPR003583">
    <property type="entry name" value="Hlx-hairpin-Hlx_DNA-bd_motif"/>
</dbReference>
<dbReference type="RefSeq" id="WP_092911798.1">
    <property type="nucleotide sequence ID" value="NZ_FOXB01000010.1"/>
</dbReference>
<keyword evidence="1" id="KW-0732">Signal</keyword>
<dbReference type="GO" id="GO:0015628">
    <property type="term" value="P:protein secretion by the type II secretion system"/>
    <property type="evidence" value="ECO:0007669"/>
    <property type="project" value="TreeGrafter"/>
</dbReference>
<dbReference type="GO" id="GO:0015627">
    <property type="term" value="C:type II protein secretion system complex"/>
    <property type="evidence" value="ECO:0007669"/>
    <property type="project" value="TreeGrafter"/>
</dbReference>
<dbReference type="InterPro" id="IPR051675">
    <property type="entry name" value="Endo/Exo/Phosphatase_dom_1"/>
</dbReference>
<dbReference type="GO" id="GO:0003677">
    <property type="term" value="F:DNA binding"/>
    <property type="evidence" value="ECO:0007669"/>
    <property type="project" value="InterPro"/>
</dbReference>
<feature type="domain" description="Helix-hairpin-helix DNA-binding motif class 1" evidence="2">
    <location>
        <begin position="31"/>
        <end position="50"/>
    </location>
</feature>
<organism evidence="3 4">
    <name type="scientific">Hydrogenimonas thermophila</name>
    <dbReference type="NCBI Taxonomy" id="223786"/>
    <lineage>
        <taxon>Bacteria</taxon>
        <taxon>Pseudomonadati</taxon>
        <taxon>Campylobacterota</taxon>
        <taxon>Epsilonproteobacteria</taxon>
        <taxon>Campylobacterales</taxon>
        <taxon>Hydrogenimonadaceae</taxon>
        <taxon>Hydrogenimonas</taxon>
    </lineage>
</organism>
<feature type="signal peptide" evidence="1">
    <location>
        <begin position="1"/>
        <end position="30"/>
    </location>
</feature>
<dbReference type="NCBIfam" id="TIGR00426">
    <property type="entry name" value="competence protein ComEA helix-hairpin-helix repeat region"/>
    <property type="match status" value="1"/>
</dbReference>
<dbReference type="OrthoDB" id="5373215at2"/>
<evidence type="ECO:0000259" key="2">
    <source>
        <dbReference type="SMART" id="SM00278"/>
    </source>
</evidence>
<dbReference type="PANTHER" id="PTHR21180:SF32">
    <property type="entry name" value="ENDONUCLEASE_EXONUCLEASE_PHOSPHATASE FAMILY DOMAIN-CONTAINING PROTEIN 1"/>
    <property type="match status" value="1"/>
</dbReference>
<sequence>MSTLVSKVLVGSAMAVVSLFASIDINNASADELMTLNGIGKGKAEAIVAYRKNHCFKNANDLSSVKGIGSKIVEKNRKEITVGECKK</sequence>
<proteinExistence type="predicted"/>
<dbReference type="STRING" id="223786.SAMN05216234_11069"/>
<gene>
    <name evidence="3" type="ORF">SAMN05216234_11069</name>
</gene>
<dbReference type="SMART" id="SM00278">
    <property type="entry name" value="HhH1"/>
    <property type="match status" value="2"/>
</dbReference>
<feature type="chain" id="PRO_5011550267" evidence="1">
    <location>
        <begin position="31"/>
        <end position="87"/>
    </location>
</feature>
<feature type="domain" description="Helix-hairpin-helix DNA-binding motif class 1" evidence="2">
    <location>
        <begin position="60"/>
        <end position="79"/>
    </location>
</feature>
<dbReference type="Gene3D" id="1.10.150.320">
    <property type="entry name" value="Photosystem II 12 kDa extrinsic protein"/>
    <property type="match status" value="1"/>
</dbReference>
<dbReference type="SUPFAM" id="SSF47781">
    <property type="entry name" value="RuvA domain 2-like"/>
    <property type="match status" value="1"/>
</dbReference>
<accession>A0A1I5NIF7</accession>
<dbReference type="EMBL" id="FOXB01000010">
    <property type="protein sequence ID" value="SFP21450.1"/>
    <property type="molecule type" value="Genomic_DNA"/>
</dbReference>
<protein>
    <submittedName>
        <fullName evidence="3">Competence protein ComEA</fullName>
    </submittedName>
</protein>
<dbReference type="Pfam" id="PF12836">
    <property type="entry name" value="HHH_3"/>
    <property type="match status" value="1"/>
</dbReference>
<name>A0A1I5NIF7_9BACT</name>
<dbReference type="AlphaFoldDB" id="A0A1I5NIF7"/>
<reference evidence="3 4" key="1">
    <citation type="submission" date="2016-10" db="EMBL/GenBank/DDBJ databases">
        <authorList>
            <person name="de Groot N.N."/>
        </authorList>
    </citation>
    <scope>NUCLEOTIDE SEQUENCE [LARGE SCALE GENOMIC DNA]</scope>
    <source>
        <strain evidence="3 4">EP1-55-1</strain>
    </source>
</reference>
<evidence type="ECO:0000256" key="1">
    <source>
        <dbReference type="SAM" id="SignalP"/>
    </source>
</evidence>
<dbReference type="Proteomes" id="UP000199227">
    <property type="component" value="Unassembled WGS sequence"/>
</dbReference>
<dbReference type="PANTHER" id="PTHR21180">
    <property type="entry name" value="ENDONUCLEASE/EXONUCLEASE/PHOSPHATASE FAMILY DOMAIN-CONTAINING PROTEIN 1"/>
    <property type="match status" value="1"/>
</dbReference>
<evidence type="ECO:0000313" key="3">
    <source>
        <dbReference type="EMBL" id="SFP21450.1"/>
    </source>
</evidence>
<evidence type="ECO:0000313" key="4">
    <source>
        <dbReference type="Proteomes" id="UP000199227"/>
    </source>
</evidence>
<dbReference type="InterPro" id="IPR010994">
    <property type="entry name" value="RuvA_2-like"/>
</dbReference>
<dbReference type="InterPro" id="IPR004509">
    <property type="entry name" value="Competence_ComEA_HhH"/>
</dbReference>
<dbReference type="GO" id="GO:0006281">
    <property type="term" value="P:DNA repair"/>
    <property type="evidence" value="ECO:0007669"/>
    <property type="project" value="InterPro"/>
</dbReference>
<keyword evidence="4" id="KW-1185">Reference proteome</keyword>